<protein>
    <recommendedName>
        <fullName evidence="11">Crossover junction endodeoxyribonuclease Hjc</fullName>
        <shortName evidence="11">Hjc</shortName>
        <ecNumber evidence="11">3.1.21.10</ecNumber>
    </recommendedName>
    <alternativeName>
        <fullName evidence="11">Holliday junction resolvase Hjc</fullName>
    </alternativeName>
</protein>
<keyword evidence="6 11" id="KW-0460">Magnesium</keyword>
<dbReference type="InterPro" id="IPR011856">
    <property type="entry name" value="tRNA_endonuc-like_dom_sf"/>
</dbReference>
<dbReference type="Gene3D" id="3.40.1350.10">
    <property type="match status" value="1"/>
</dbReference>
<dbReference type="PIRSF" id="PIRSF004985">
    <property type="entry name" value="Hlld_jn_rslvs_ar"/>
    <property type="match status" value="1"/>
</dbReference>
<dbReference type="InterPro" id="IPR011335">
    <property type="entry name" value="Restrct_endonuc-II-like"/>
</dbReference>
<organism evidence="12 13">
    <name type="scientific">Acidianus manzaensis</name>
    <dbReference type="NCBI Taxonomy" id="282676"/>
    <lineage>
        <taxon>Archaea</taxon>
        <taxon>Thermoproteota</taxon>
        <taxon>Thermoprotei</taxon>
        <taxon>Sulfolobales</taxon>
        <taxon>Sulfolobaceae</taxon>
        <taxon>Acidianus</taxon>
    </lineage>
</organism>
<dbReference type="InterPro" id="IPR002732">
    <property type="entry name" value="Hjc"/>
</dbReference>
<dbReference type="GO" id="GO:0006310">
    <property type="term" value="P:DNA recombination"/>
    <property type="evidence" value="ECO:0007669"/>
    <property type="project" value="UniProtKB-UniRule"/>
</dbReference>
<keyword evidence="7 11" id="KW-0238">DNA-binding</keyword>
<comment type="function">
    <text evidence="11">A structure-specific endonuclease that resolves Holliday junction (HJ) intermediates during genetic recombination. Cleaves 4-way DNA junctions introducing paired nicks in opposing strands, leaving a 5'-terminal phosphate and a 3'-terminal hydroxyl group that are subsequently ligated to produce recombinant products.</text>
</comment>
<comment type="cofactor">
    <cofactor evidence="11">
        <name>Mg(2+)</name>
        <dbReference type="ChEBI" id="CHEBI:18420"/>
    </cofactor>
    <text evidence="11">Binds 1 Mg(2+) ion per subunit.</text>
</comment>
<evidence type="ECO:0000256" key="1">
    <source>
        <dbReference type="ARBA" id="ARBA00022722"/>
    </source>
</evidence>
<feature type="binding site" evidence="11">
    <location>
        <position position="55"/>
    </location>
    <ligand>
        <name>Mg(2+)</name>
        <dbReference type="ChEBI" id="CHEBI:18420"/>
    </ligand>
</feature>
<keyword evidence="13" id="KW-1185">Reference proteome</keyword>
<dbReference type="OrthoDB" id="34330at2157"/>
<keyword evidence="5 11" id="KW-0378">Hydrolase</keyword>
<evidence type="ECO:0000256" key="10">
    <source>
        <dbReference type="ARBA" id="ARBA00029354"/>
    </source>
</evidence>
<evidence type="ECO:0000256" key="6">
    <source>
        <dbReference type="ARBA" id="ARBA00022842"/>
    </source>
</evidence>
<dbReference type="KEGG" id="aman:B6F84_09920"/>
<evidence type="ECO:0000256" key="11">
    <source>
        <dbReference type="HAMAP-Rule" id="MF_01490"/>
    </source>
</evidence>
<dbReference type="GO" id="GO:0006281">
    <property type="term" value="P:DNA repair"/>
    <property type="evidence" value="ECO:0007669"/>
    <property type="project" value="UniProtKB-UniRule"/>
</dbReference>
<keyword evidence="9 11" id="KW-0234">DNA repair</keyword>
<evidence type="ECO:0000256" key="5">
    <source>
        <dbReference type="ARBA" id="ARBA00022801"/>
    </source>
</evidence>
<keyword evidence="3 11" id="KW-0255">Endonuclease</keyword>
<evidence type="ECO:0000256" key="9">
    <source>
        <dbReference type="ARBA" id="ARBA00023204"/>
    </source>
</evidence>
<evidence type="ECO:0000256" key="3">
    <source>
        <dbReference type="ARBA" id="ARBA00022759"/>
    </source>
</evidence>
<keyword evidence="4 11" id="KW-0227">DNA damage</keyword>
<evidence type="ECO:0000256" key="4">
    <source>
        <dbReference type="ARBA" id="ARBA00022763"/>
    </source>
</evidence>
<feature type="site" description="Transition state stabilizer" evidence="11">
    <location>
        <position position="57"/>
    </location>
</feature>
<feature type="active site" evidence="11">
    <location>
        <position position="32"/>
    </location>
</feature>
<dbReference type="Pfam" id="PF01870">
    <property type="entry name" value="Hjc"/>
    <property type="match status" value="1"/>
</dbReference>
<evidence type="ECO:0000256" key="8">
    <source>
        <dbReference type="ARBA" id="ARBA00023172"/>
    </source>
</evidence>
<evidence type="ECO:0000313" key="12">
    <source>
        <dbReference type="EMBL" id="ARM76310.1"/>
    </source>
</evidence>
<dbReference type="GO" id="GO:0003677">
    <property type="term" value="F:DNA binding"/>
    <property type="evidence" value="ECO:0007669"/>
    <property type="project" value="UniProtKB-KW"/>
</dbReference>
<dbReference type="GeneID" id="41591242"/>
<dbReference type="STRING" id="282676.B6F84_09920"/>
<dbReference type="EC" id="3.1.21.10" evidence="11"/>
<dbReference type="Proteomes" id="UP000193404">
    <property type="component" value="Chromosome"/>
</dbReference>
<dbReference type="PANTHER" id="PTHR39651">
    <property type="entry name" value="HOLLIDAY JUNCTION RESOLVASE HJC"/>
    <property type="match status" value="1"/>
</dbReference>
<keyword evidence="8 11" id="KW-0233">DNA recombination</keyword>
<feature type="binding site" evidence="11">
    <location>
        <position position="42"/>
    </location>
    <ligand>
        <name>Mg(2+)</name>
        <dbReference type="ChEBI" id="CHEBI:18420"/>
    </ligand>
</feature>
<name>A0A1W6K1F4_9CREN</name>
<evidence type="ECO:0000313" key="13">
    <source>
        <dbReference type="Proteomes" id="UP000193404"/>
    </source>
</evidence>
<sequence>MNERKSKASSIERQVLSLLRDRGFAVIRAPASGSKRKDPIPDIVALKNGIILLIEVKSRKMKNKVYIGRDQAEGILDFARKSGGEIFIAIKFPKFLKFVRFEKLRKTSSGNYVADEDTINEGLTIDDLTRYVESKFSKTLDSFI</sequence>
<dbReference type="RefSeq" id="WP_148692096.1">
    <property type="nucleotide sequence ID" value="NZ_CP020477.1"/>
</dbReference>
<dbReference type="EMBL" id="CP020477">
    <property type="protein sequence ID" value="ARM76310.1"/>
    <property type="molecule type" value="Genomic_DNA"/>
</dbReference>
<comment type="catalytic activity">
    <reaction evidence="10 11">
        <text>Endonucleolytic cleavage at a junction such as a reciprocal single-stranded crossover between two homologous DNA duplexes (Holliday junction).</text>
        <dbReference type="EC" id="3.1.21.10"/>
    </reaction>
</comment>
<dbReference type="AlphaFoldDB" id="A0A1W6K1F4"/>
<dbReference type="PANTHER" id="PTHR39651:SF1">
    <property type="entry name" value="HOLLIDAY JUNCTION RESOLVASE HJC"/>
    <property type="match status" value="1"/>
</dbReference>
<dbReference type="InterPro" id="IPR014428">
    <property type="entry name" value="Hjc_arc"/>
</dbReference>
<accession>A0A1W6K1F4</accession>
<dbReference type="GO" id="GO:0008821">
    <property type="term" value="F:crossover junction DNA endonuclease activity"/>
    <property type="evidence" value="ECO:0007669"/>
    <property type="project" value="UniProtKB-UniRule"/>
</dbReference>
<gene>
    <name evidence="11" type="primary">hjc</name>
    <name evidence="12" type="ORF">B6F84_09920</name>
</gene>
<evidence type="ECO:0000256" key="2">
    <source>
        <dbReference type="ARBA" id="ARBA00022723"/>
    </source>
</evidence>
<evidence type="ECO:0000256" key="7">
    <source>
        <dbReference type="ARBA" id="ARBA00023125"/>
    </source>
</evidence>
<dbReference type="SUPFAM" id="SSF52980">
    <property type="entry name" value="Restriction endonuclease-like"/>
    <property type="match status" value="1"/>
</dbReference>
<dbReference type="GO" id="GO:0000287">
    <property type="term" value="F:magnesium ion binding"/>
    <property type="evidence" value="ECO:0007669"/>
    <property type="project" value="UniProtKB-UniRule"/>
</dbReference>
<keyword evidence="2 11" id="KW-0479">Metal-binding</keyword>
<comment type="similarity">
    <text evidence="11">Belongs to the Holliday junction resolvase Hjc family.</text>
</comment>
<reference evidence="12 13" key="1">
    <citation type="submission" date="2017-03" db="EMBL/GenBank/DDBJ databases">
        <title>Sulfur activation and transportation mechanism of thermophilic Archaea Acidianus manzaensis YN-25.</title>
        <authorList>
            <person name="Ma Y."/>
            <person name="Yang Y."/>
            <person name="Xia J."/>
        </authorList>
    </citation>
    <scope>NUCLEOTIDE SEQUENCE [LARGE SCALE GENOMIC DNA]</scope>
    <source>
        <strain evidence="12 13">YN-25</strain>
    </source>
</reference>
<dbReference type="NCBIfam" id="NF040854">
    <property type="entry name" value="Hol_resolv_Hjc"/>
    <property type="match status" value="1"/>
</dbReference>
<dbReference type="HAMAP" id="MF_01490">
    <property type="entry name" value="HJ_Resolv_Hjc"/>
    <property type="match status" value="1"/>
</dbReference>
<keyword evidence="1 11" id="KW-0540">Nuclease</keyword>
<proteinExistence type="inferred from homology"/>
<feature type="binding site" evidence="11">
    <location>
        <position position="12"/>
    </location>
    <ligand>
        <name>Mg(2+)</name>
        <dbReference type="ChEBI" id="CHEBI:18420"/>
    </ligand>
</feature>
<comment type="subunit">
    <text evidence="11">Homodimer.</text>
</comment>